<dbReference type="GO" id="GO:0048167">
    <property type="term" value="P:regulation of synaptic plasticity"/>
    <property type="evidence" value="ECO:0007669"/>
    <property type="project" value="Ensembl"/>
</dbReference>
<reference evidence="11 12" key="1">
    <citation type="journal article" date="2011" name="Nature">
        <title>A high-resolution map of human evolutionary constraint using 29 mammals.</title>
        <authorList>
            <person name="Lindblad-Toh K."/>
            <person name="Garber M."/>
            <person name="Zuk O."/>
            <person name="Lin M.F."/>
            <person name="Parker B.J."/>
            <person name="Washietl S."/>
            <person name="Kheradpour P."/>
            <person name="Ernst J."/>
            <person name="Jordan G."/>
            <person name="Mauceli E."/>
            <person name="Ward L.D."/>
            <person name="Lowe C.B."/>
            <person name="Holloway A.K."/>
            <person name="Clamp M."/>
            <person name="Gnerre S."/>
            <person name="Alfoldi J."/>
            <person name="Beal K."/>
            <person name="Chang J."/>
            <person name="Clawson H."/>
            <person name="Cuff J."/>
            <person name="Di Palma F."/>
            <person name="Fitzgerald S."/>
            <person name="Flicek P."/>
            <person name="Guttman M."/>
            <person name="Hubisz M.J."/>
            <person name="Jaffe D.B."/>
            <person name="Jungreis I."/>
            <person name="Kent W.J."/>
            <person name="Kostka D."/>
            <person name="Lara M."/>
            <person name="Martins A.L."/>
            <person name="Massingham T."/>
            <person name="Moltke I."/>
            <person name="Raney B.J."/>
            <person name="Rasmussen M.D."/>
            <person name="Robinson J."/>
            <person name="Stark A."/>
            <person name="Vilella A.J."/>
            <person name="Wen J."/>
            <person name="Xie X."/>
            <person name="Zody M.C."/>
            <person name="Baldwin J."/>
            <person name="Bloom T."/>
            <person name="Chin C.W."/>
            <person name="Heiman D."/>
            <person name="Nicol R."/>
            <person name="Nusbaum C."/>
            <person name="Young S."/>
            <person name="Wilkinson J."/>
            <person name="Worley K.C."/>
            <person name="Kovar C.L."/>
            <person name="Muzny D.M."/>
            <person name="Gibbs R.A."/>
            <person name="Cree A."/>
            <person name="Dihn H.H."/>
            <person name="Fowler G."/>
            <person name="Jhangiani S."/>
            <person name="Joshi V."/>
            <person name="Lee S."/>
            <person name="Lewis L.R."/>
            <person name="Nazareth L.V."/>
            <person name="Okwuonu G."/>
            <person name="Santibanez J."/>
            <person name="Warren W.C."/>
            <person name="Mardis E.R."/>
            <person name="Weinstock G.M."/>
            <person name="Wilson R.K."/>
            <person name="Delehaunty K."/>
            <person name="Dooling D."/>
            <person name="Fronik C."/>
            <person name="Fulton L."/>
            <person name="Fulton B."/>
            <person name="Graves T."/>
            <person name="Minx P."/>
            <person name="Sodergren E."/>
            <person name="Birney E."/>
            <person name="Margulies E.H."/>
            <person name="Herrero J."/>
            <person name="Green E.D."/>
            <person name="Haussler D."/>
            <person name="Siepel A."/>
            <person name="Goldman N."/>
            <person name="Pollard K.S."/>
            <person name="Pedersen J.S."/>
            <person name="Lander E.S."/>
            <person name="Kellis M."/>
        </authorList>
    </citation>
    <scope>NUCLEOTIDE SEQUENCE [LARGE SCALE GENOMIC DNA]</scope>
    <source>
        <strain evidence="12">Thorbecke</strain>
    </source>
</reference>
<dbReference type="HOGENOM" id="CLU_018069_5_0_1"/>
<keyword evidence="9" id="KW-0407">Ion channel</keyword>
<dbReference type="GO" id="GO:0014047">
    <property type="term" value="P:glutamate secretion"/>
    <property type="evidence" value="ECO:0007669"/>
    <property type="project" value="Ensembl"/>
</dbReference>
<keyword evidence="5 9" id="KW-0869">Chloride channel</keyword>
<evidence type="ECO:0000256" key="4">
    <source>
        <dbReference type="ARBA" id="ARBA00023136"/>
    </source>
</evidence>
<evidence type="ECO:0000313" key="11">
    <source>
        <dbReference type="Ensembl" id="ENSOCUP00000012113.2"/>
    </source>
</evidence>
<dbReference type="GO" id="GO:0016323">
    <property type="term" value="C:basolateral plasma membrane"/>
    <property type="evidence" value="ECO:0007669"/>
    <property type="project" value="Ensembl"/>
</dbReference>
<dbReference type="CTD" id="7439"/>
<dbReference type="GO" id="GO:0160133">
    <property type="term" value="F:bicarbonate channel activity"/>
    <property type="evidence" value="ECO:0007669"/>
    <property type="project" value="Ensembl"/>
</dbReference>
<evidence type="ECO:0000256" key="2">
    <source>
        <dbReference type="ARBA" id="ARBA00022692"/>
    </source>
</evidence>
<evidence type="ECO:0000256" key="7">
    <source>
        <dbReference type="ARBA" id="ARBA00024167"/>
    </source>
</evidence>
<dbReference type="RefSeq" id="XP_017206051.1">
    <property type="nucleotide sequence ID" value="XM_017350562.3"/>
</dbReference>
<feature type="transmembrane region" description="Helical" evidence="9">
    <location>
        <begin position="31"/>
        <end position="50"/>
    </location>
</feature>
<dbReference type="SMR" id="G1T6Q1"/>
<evidence type="ECO:0000256" key="1">
    <source>
        <dbReference type="ARBA" id="ARBA00004370"/>
    </source>
</evidence>
<evidence type="ECO:0000256" key="8">
    <source>
        <dbReference type="ARBA" id="ARBA00034769"/>
    </source>
</evidence>
<keyword evidence="9" id="KW-0813">Transport</keyword>
<reference evidence="11" key="2">
    <citation type="submission" date="2025-08" db="UniProtKB">
        <authorList>
            <consortium name="Ensembl"/>
        </authorList>
    </citation>
    <scope>IDENTIFICATION</scope>
    <source>
        <strain evidence="11">Thorbecke</strain>
    </source>
</reference>
<accession>G1T6Q1</accession>
<feature type="transmembrane region" description="Helical" evidence="9">
    <location>
        <begin position="235"/>
        <end position="257"/>
    </location>
</feature>
<dbReference type="PANTHER" id="PTHR10736:SF4">
    <property type="entry name" value="BESTROPHIN-1"/>
    <property type="match status" value="1"/>
</dbReference>
<comment type="catalytic activity">
    <reaction evidence="7">
        <text>chloride(in) = chloride(out)</text>
        <dbReference type="Rhea" id="RHEA:29823"/>
        <dbReference type="ChEBI" id="CHEBI:17996"/>
    </reaction>
</comment>
<dbReference type="GO" id="GO:0005229">
    <property type="term" value="F:intracellularly calcium-gated chloride channel activity"/>
    <property type="evidence" value="ECO:0007669"/>
    <property type="project" value="Ensembl"/>
</dbReference>
<dbReference type="Bgee" id="ENSOCUG00000014092">
    <property type="expression patterns" value="Expressed in ovary and 8 other cell types or tissues"/>
</dbReference>
<dbReference type="Ensembl" id="ENSOCUT00000014094.3">
    <property type="protein sequence ID" value="ENSOCUP00000012113.2"/>
    <property type="gene ID" value="ENSOCUG00000014092.3"/>
</dbReference>
<evidence type="ECO:0000256" key="5">
    <source>
        <dbReference type="ARBA" id="ARBA00023173"/>
    </source>
</evidence>
<reference evidence="11" key="3">
    <citation type="submission" date="2025-09" db="UniProtKB">
        <authorList>
            <consortium name="Ensembl"/>
        </authorList>
    </citation>
    <scope>IDENTIFICATION</scope>
    <source>
        <strain evidence="11">Thorbecke</strain>
    </source>
</reference>
<dbReference type="GO" id="GO:0098857">
    <property type="term" value="C:membrane microdomain"/>
    <property type="evidence" value="ECO:0007669"/>
    <property type="project" value="Ensembl"/>
</dbReference>
<dbReference type="RefSeq" id="XP_069925767.1">
    <property type="nucleotide sequence ID" value="XM_070069666.1"/>
</dbReference>
<organism evidence="11 12">
    <name type="scientific">Oryctolagus cuniculus</name>
    <name type="common">Rabbit</name>
    <dbReference type="NCBI Taxonomy" id="9986"/>
    <lineage>
        <taxon>Eukaryota</taxon>
        <taxon>Metazoa</taxon>
        <taxon>Chordata</taxon>
        <taxon>Craniata</taxon>
        <taxon>Vertebrata</taxon>
        <taxon>Euteleostomi</taxon>
        <taxon>Mammalia</taxon>
        <taxon>Eutheria</taxon>
        <taxon>Euarchontoglires</taxon>
        <taxon>Glires</taxon>
        <taxon>Lagomorpha</taxon>
        <taxon>Leporidae</taxon>
        <taxon>Oryctolagus</taxon>
    </lineage>
</organism>
<feature type="compositionally biased region" description="Low complexity" evidence="10">
    <location>
        <begin position="457"/>
        <end position="471"/>
    </location>
</feature>
<keyword evidence="9" id="KW-1003">Cell membrane</keyword>
<keyword evidence="3 9" id="KW-1133">Transmembrane helix</keyword>
<dbReference type="GeneID" id="100352203"/>
<feature type="compositionally biased region" description="Basic and acidic residues" evidence="10">
    <location>
        <begin position="544"/>
        <end position="557"/>
    </location>
</feature>
<dbReference type="GO" id="GO:0050908">
    <property type="term" value="P:detection of light stimulus involved in visual perception"/>
    <property type="evidence" value="ECO:0007669"/>
    <property type="project" value="Ensembl"/>
</dbReference>
<dbReference type="PANTHER" id="PTHR10736">
    <property type="entry name" value="BESTROPHIN"/>
    <property type="match status" value="1"/>
</dbReference>
<dbReference type="GO" id="GO:0051259">
    <property type="term" value="P:protein complex oligomerization"/>
    <property type="evidence" value="ECO:0007669"/>
    <property type="project" value="Ensembl"/>
</dbReference>
<dbReference type="GO" id="GO:0051924">
    <property type="term" value="P:regulation of calcium ion transport"/>
    <property type="evidence" value="ECO:0007669"/>
    <property type="project" value="Ensembl"/>
</dbReference>
<evidence type="ECO:0000313" key="12">
    <source>
        <dbReference type="Proteomes" id="UP000001811"/>
    </source>
</evidence>
<protein>
    <recommendedName>
        <fullName evidence="9">Bestrophin</fullName>
    </recommendedName>
</protein>
<dbReference type="AlphaFoldDB" id="G1T6Q1"/>
<dbReference type="OMA" id="SVDNMHQ"/>
<dbReference type="Pfam" id="PF01062">
    <property type="entry name" value="Bestrophin"/>
    <property type="match status" value="1"/>
</dbReference>
<feature type="compositionally biased region" description="Polar residues" evidence="10">
    <location>
        <begin position="472"/>
        <end position="481"/>
    </location>
</feature>
<dbReference type="GO" id="GO:0030321">
    <property type="term" value="P:transepithelial chloride transport"/>
    <property type="evidence" value="ECO:0007669"/>
    <property type="project" value="Ensembl"/>
</dbReference>
<dbReference type="GO" id="GO:0042802">
    <property type="term" value="F:identical protein binding"/>
    <property type="evidence" value="ECO:0007669"/>
    <property type="project" value="Ensembl"/>
</dbReference>
<dbReference type="Proteomes" id="UP000001811">
    <property type="component" value="Unplaced"/>
</dbReference>
<keyword evidence="6 9" id="KW-0868">Chloride</keyword>
<feature type="region of interest" description="Disordered" evidence="10">
    <location>
        <begin position="543"/>
        <end position="582"/>
    </location>
</feature>
<dbReference type="GeneTree" id="ENSGT00940000158650"/>
<dbReference type="PaxDb" id="9986-ENSOCUP00000012113"/>
<keyword evidence="4 9" id="KW-0472">Membrane</keyword>
<dbReference type="eggNOG" id="KOG3547">
    <property type="taxonomic scope" value="Eukaryota"/>
</dbReference>
<name>G1T6Q1_RABIT</name>
<dbReference type="GO" id="GO:0098793">
    <property type="term" value="C:presynapse"/>
    <property type="evidence" value="ECO:0007669"/>
    <property type="project" value="GOC"/>
</dbReference>
<gene>
    <name evidence="11" type="primary">BEST1</name>
</gene>
<evidence type="ECO:0000256" key="9">
    <source>
        <dbReference type="RuleBase" id="RU363126"/>
    </source>
</evidence>
<dbReference type="GO" id="GO:0061534">
    <property type="term" value="P:gamma-aminobutyric acid secretion, neurotransmission"/>
    <property type="evidence" value="ECO:0007669"/>
    <property type="project" value="Ensembl"/>
</dbReference>
<keyword evidence="9" id="KW-0406">Ion transport</keyword>
<feature type="region of interest" description="Disordered" evidence="10">
    <location>
        <begin position="457"/>
        <end position="491"/>
    </location>
</feature>
<dbReference type="InterPro" id="IPR000615">
    <property type="entry name" value="Bestrophin"/>
</dbReference>
<comment type="function">
    <text evidence="9">Forms calcium-sensitive chloride channels. Permeable to bicarbonate.</text>
</comment>
<feature type="transmembrane region" description="Helical" evidence="9">
    <location>
        <begin position="269"/>
        <end position="287"/>
    </location>
</feature>
<comment type="similarity">
    <text evidence="8 9">Belongs to the anion channel-forming bestrophin (TC 1.A.46) family. Calcium-sensitive chloride channel subfamily.</text>
</comment>
<dbReference type="KEGG" id="ocu:100352203"/>
<dbReference type="STRING" id="9986.ENSOCUP00000012113"/>
<dbReference type="OrthoDB" id="201595at2759"/>
<feature type="transmembrane region" description="Helical" evidence="9">
    <location>
        <begin position="71"/>
        <end position="94"/>
    </location>
</feature>
<sequence>MTVTYSNRVANARLGSFSRLLLCWRGSIYKLLYGEFLIFVLCYYIVRLIYRVVLKENQQLFFEKLTLYCDSYIQLIPISFVLGFYVTLVVTRWWNQYENLPWPDRLMSLVSSCVEGRDEQGRLLRRTLIRYANLGILLILRSVSRAVYKRFPTSQHLVQAGFMTPAEHKHLEKLTLPHNMFWVPWVWFANLAFKIWVEGRIRDPVLLQGLLNEMGTLRTQCGHLYAYDWISIPLVYTQVVTVAVYSFFLACLLGRQFLNPIKGYPGHELDFIVPVFTFLQFFFYVGWLKVAEQLINPFGEDDDDFEVNWIIDRNLQVSLLSVDNMHQDLPPLEQDIYWNDPEPQPPYTVAASQTRRASYMGSAFDISLQEEEMKFQPNLAENMHTGIIGRFLGQQSHNHLPPRTAPDTTKPLWPRKESCVYEAQPKNTKQNSKHWEDSKSWKPLLVQAFKTVPLFAADPSAPQTAPSSTPTVFPQEQSDPSQPYGVPGTDAEYQSLKSLSSGTKSSLELALVSTASTEASTEYPAGHVRRKTVEFNLVNIQDVPEGHPREPHVERSRGNIQSILKDHGNPYSSLENRDEAHS</sequence>
<dbReference type="InParanoid" id="G1T6Q1"/>
<dbReference type="GO" id="GO:0034707">
    <property type="term" value="C:chloride channel complex"/>
    <property type="evidence" value="ECO:0007669"/>
    <property type="project" value="UniProtKB-KW"/>
</dbReference>
<evidence type="ECO:0000256" key="3">
    <source>
        <dbReference type="ARBA" id="ARBA00022989"/>
    </source>
</evidence>
<evidence type="ECO:0000256" key="10">
    <source>
        <dbReference type="SAM" id="MobiDB-lite"/>
    </source>
</evidence>
<evidence type="ECO:0000256" key="6">
    <source>
        <dbReference type="ARBA" id="ARBA00023214"/>
    </source>
</evidence>
<dbReference type="FunCoup" id="G1T6Q1">
    <property type="interactions" value="7"/>
</dbReference>
<comment type="subcellular location">
    <subcellularLocation>
        <location evidence="9">Cell membrane</location>
        <topology evidence="9">Multi-pass membrane protein</topology>
    </subcellularLocation>
    <subcellularLocation>
        <location evidence="1">Membrane</location>
    </subcellularLocation>
</comment>
<keyword evidence="2 9" id="KW-0812">Transmembrane</keyword>
<proteinExistence type="inferred from homology"/>
<dbReference type="InterPro" id="IPR021134">
    <property type="entry name" value="Bestrophin-like"/>
</dbReference>
<keyword evidence="12" id="KW-1185">Reference proteome</keyword>